<feature type="compositionally biased region" description="Basic residues" evidence="1">
    <location>
        <begin position="21"/>
        <end position="34"/>
    </location>
</feature>
<dbReference type="Proteomes" id="UP000011682">
    <property type="component" value="Unassembled WGS sequence"/>
</dbReference>
<proteinExistence type="predicted"/>
<evidence type="ECO:0000313" key="3">
    <source>
        <dbReference type="Proteomes" id="UP000011682"/>
    </source>
</evidence>
<evidence type="ECO:0000313" key="2">
    <source>
        <dbReference type="EMBL" id="EPX56212.1"/>
    </source>
</evidence>
<sequence length="54" mass="6131">MKGRQFHDDRRALVTHGARPCSRRGRGARRGHGARRVERSWFRALGGSRAWGSS</sequence>
<accession>S9P1S5</accession>
<reference evidence="2" key="1">
    <citation type="submission" date="2013-05" db="EMBL/GenBank/DDBJ databases">
        <title>Genome assembly of Cystobacter fuscus DSM 2262.</title>
        <authorList>
            <person name="Sharma G."/>
            <person name="Khatri I."/>
            <person name="Kaur C."/>
            <person name="Mayilraj S."/>
            <person name="Subramanian S."/>
        </authorList>
    </citation>
    <scope>NUCLEOTIDE SEQUENCE [LARGE SCALE GENOMIC DNA]</scope>
    <source>
        <strain evidence="2">DSM 2262</strain>
    </source>
</reference>
<feature type="compositionally biased region" description="Basic and acidic residues" evidence="1">
    <location>
        <begin position="1"/>
        <end position="12"/>
    </location>
</feature>
<name>S9P1S5_CYSF2</name>
<protein>
    <submittedName>
        <fullName evidence="2">Uncharacterized protein</fullName>
    </submittedName>
</protein>
<evidence type="ECO:0000256" key="1">
    <source>
        <dbReference type="SAM" id="MobiDB-lite"/>
    </source>
</evidence>
<organism evidence="2 3">
    <name type="scientific">Cystobacter fuscus (strain ATCC 25194 / DSM 2262 / NBRC 100088 / M29)</name>
    <dbReference type="NCBI Taxonomy" id="1242864"/>
    <lineage>
        <taxon>Bacteria</taxon>
        <taxon>Pseudomonadati</taxon>
        <taxon>Myxococcota</taxon>
        <taxon>Myxococcia</taxon>
        <taxon>Myxococcales</taxon>
        <taxon>Cystobacterineae</taxon>
        <taxon>Archangiaceae</taxon>
        <taxon>Cystobacter</taxon>
    </lineage>
</organism>
<keyword evidence="3" id="KW-1185">Reference proteome</keyword>
<comment type="caution">
    <text evidence="2">The sequence shown here is derived from an EMBL/GenBank/DDBJ whole genome shotgun (WGS) entry which is preliminary data.</text>
</comment>
<dbReference type="EMBL" id="ANAH02000066">
    <property type="protein sequence ID" value="EPX56212.1"/>
    <property type="molecule type" value="Genomic_DNA"/>
</dbReference>
<gene>
    <name evidence="2" type="ORF">D187_007554</name>
</gene>
<dbReference type="AlphaFoldDB" id="S9P1S5"/>
<feature type="region of interest" description="Disordered" evidence="1">
    <location>
        <begin position="1"/>
        <end position="36"/>
    </location>
</feature>